<proteinExistence type="predicted"/>
<dbReference type="AlphaFoldDB" id="A0A0E9XE10"/>
<evidence type="ECO:0000313" key="1">
    <source>
        <dbReference type="EMBL" id="JAI00865.1"/>
    </source>
</evidence>
<sequence>MMGHYADVFIFYYLNRLSSVFLVPLLCY</sequence>
<name>A0A0E9XE10_ANGAN</name>
<reference evidence="1" key="1">
    <citation type="submission" date="2014-11" db="EMBL/GenBank/DDBJ databases">
        <authorList>
            <person name="Amaro Gonzalez C."/>
        </authorList>
    </citation>
    <scope>NUCLEOTIDE SEQUENCE</scope>
</reference>
<protein>
    <submittedName>
        <fullName evidence="1">Uncharacterized protein</fullName>
    </submittedName>
</protein>
<reference evidence="1" key="2">
    <citation type="journal article" date="2015" name="Fish Shellfish Immunol.">
        <title>Early steps in the European eel (Anguilla anguilla)-Vibrio vulnificus interaction in the gills: Role of the RtxA13 toxin.</title>
        <authorList>
            <person name="Callol A."/>
            <person name="Pajuelo D."/>
            <person name="Ebbesson L."/>
            <person name="Teles M."/>
            <person name="MacKenzie S."/>
            <person name="Amaro C."/>
        </authorList>
    </citation>
    <scope>NUCLEOTIDE SEQUENCE</scope>
</reference>
<organism evidence="1">
    <name type="scientific">Anguilla anguilla</name>
    <name type="common">European freshwater eel</name>
    <name type="synonym">Muraena anguilla</name>
    <dbReference type="NCBI Taxonomy" id="7936"/>
    <lineage>
        <taxon>Eukaryota</taxon>
        <taxon>Metazoa</taxon>
        <taxon>Chordata</taxon>
        <taxon>Craniata</taxon>
        <taxon>Vertebrata</taxon>
        <taxon>Euteleostomi</taxon>
        <taxon>Actinopterygii</taxon>
        <taxon>Neopterygii</taxon>
        <taxon>Teleostei</taxon>
        <taxon>Anguilliformes</taxon>
        <taxon>Anguillidae</taxon>
        <taxon>Anguilla</taxon>
    </lineage>
</organism>
<accession>A0A0E9XE10</accession>
<dbReference type="EMBL" id="GBXM01007713">
    <property type="protein sequence ID" value="JAI00865.1"/>
    <property type="molecule type" value="Transcribed_RNA"/>
</dbReference>